<gene>
    <name evidence="1" type="ORF">Abci_011_202</name>
    <name evidence="2" type="ORF">ACI01nite_07780</name>
    <name evidence="3" type="ORF">HK14_13485</name>
</gene>
<protein>
    <recommendedName>
        <fullName evidence="7">DUF1150 family protein</fullName>
    </recommendedName>
</protein>
<evidence type="ECO:0000313" key="4">
    <source>
        <dbReference type="Proteomes" id="UP000032671"/>
    </source>
</evidence>
<dbReference type="InterPro" id="IPR009531">
    <property type="entry name" value="DUF1150"/>
</dbReference>
<accession>A0A1Z5YXT3</accession>
<evidence type="ECO:0000313" key="6">
    <source>
        <dbReference type="Proteomes" id="UP000321891"/>
    </source>
</evidence>
<dbReference type="OrthoDB" id="8449790at2"/>
<dbReference type="RefSeq" id="WP_048838495.1">
    <property type="nucleotide sequence ID" value="NZ_BAMV01000011.1"/>
</dbReference>
<dbReference type="Proteomes" id="UP000196086">
    <property type="component" value="Unassembled WGS sequence"/>
</dbReference>
<dbReference type="EMBL" id="JOMQ01000007">
    <property type="protein sequence ID" value="OUJ04114.1"/>
    <property type="molecule type" value="Genomic_DNA"/>
</dbReference>
<proteinExistence type="predicted"/>
<sequence>MRVTTQNGRVVLAPDQQEKPVDVHELSENQFRSLGLANVAYIRPAMTEEGEEGCAIHAADGSPLAFVEDIETAWGVILQNDMIPASLQ</sequence>
<evidence type="ECO:0000313" key="2">
    <source>
        <dbReference type="EMBL" id="GEL58176.1"/>
    </source>
</evidence>
<reference evidence="2 6" key="3">
    <citation type="submission" date="2019-07" db="EMBL/GenBank/DDBJ databases">
        <title>Whole genome shotgun sequence of Acetobacter cibinongensis NBRC 16605.</title>
        <authorList>
            <person name="Hosoyama A."/>
            <person name="Uohara A."/>
            <person name="Ohji S."/>
            <person name="Ichikawa N."/>
        </authorList>
    </citation>
    <scope>NUCLEOTIDE SEQUENCE [LARGE SCALE GENOMIC DNA]</scope>
    <source>
        <strain evidence="2 6">NBRC 16605</strain>
    </source>
</reference>
<dbReference type="Pfam" id="PF06620">
    <property type="entry name" value="DUF1150"/>
    <property type="match status" value="1"/>
</dbReference>
<dbReference type="EMBL" id="BAMV01000011">
    <property type="protein sequence ID" value="GAN60472.1"/>
    <property type="molecule type" value="Genomic_DNA"/>
</dbReference>
<dbReference type="EMBL" id="BJVU01000002">
    <property type="protein sequence ID" value="GEL58176.1"/>
    <property type="molecule type" value="Genomic_DNA"/>
</dbReference>
<dbReference type="STRING" id="1231339.Abci_011_202"/>
<comment type="caution">
    <text evidence="3">The sequence shown here is derived from an EMBL/GenBank/DDBJ whole genome shotgun (WGS) entry which is preliminary data.</text>
</comment>
<keyword evidence="6" id="KW-1185">Reference proteome</keyword>
<organism evidence="3 5">
    <name type="scientific">Acetobacter cibinongensis</name>
    <dbReference type="NCBI Taxonomy" id="146475"/>
    <lineage>
        <taxon>Bacteria</taxon>
        <taxon>Pseudomonadati</taxon>
        <taxon>Pseudomonadota</taxon>
        <taxon>Alphaproteobacteria</taxon>
        <taxon>Acetobacterales</taxon>
        <taxon>Acetobacteraceae</taxon>
        <taxon>Acetobacter</taxon>
    </lineage>
</organism>
<name>A0A1Z5YXT3_9PROT</name>
<reference evidence="3 5" key="2">
    <citation type="submission" date="2014-06" db="EMBL/GenBank/DDBJ databases">
        <authorList>
            <person name="Ju J."/>
            <person name="Zhang J."/>
        </authorList>
    </citation>
    <scope>NUCLEOTIDE SEQUENCE [LARGE SCALE GENOMIC DNA]</scope>
    <source>
        <strain evidence="3 5">DsW_47</strain>
    </source>
</reference>
<dbReference type="Proteomes" id="UP000032671">
    <property type="component" value="Unassembled WGS sequence"/>
</dbReference>
<accession>A0A0D6N394</accession>
<evidence type="ECO:0000313" key="5">
    <source>
        <dbReference type="Proteomes" id="UP000196086"/>
    </source>
</evidence>
<reference evidence="1 4" key="1">
    <citation type="submission" date="2012-11" db="EMBL/GenBank/DDBJ databases">
        <title>Whole genome sequence of Acetobacter cibinongensis 4H-1.</title>
        <authorList>
            <person name="Azuma Y."/>
            <person name="Higashiura N."/>
            <person name="Hirakawa H."/>
            <person name="Matsushita K."/>
        </authorList>
    </citation>
    <scope>NUCLEOTIDE SEQUENCE [LARGE SCALE GENOMIC DNA]</scope>
    <source>
        <strain evidence="1 4">4H-1</strain>
    </source>
</reference>
<evidence type="ECO:0000313" key="1">
    <source>
        <dbReference type="EMBL" id="GAN60472.1"/>
    </source>
</evidence>
<dbReference type="AlphaFoldDB" id="A0A1Z5YXT3"/>
<evidence type="ECO:0008006" key="7">
    <source>
        <dbReference type="Google" id="ProtNLM"/>
    </source>
</evidence>
<evidence type="ECO:0000313" key="3">
    <source>
        <dbReference type="EMBL" id="OUJ04114.1"/>
    </source>
</evidence>
<dbReference type="Proteomes" id="UP000321891">
    <property type="component" value="Unassembled WGS sequence"/>
</dbReference>